<dbReference type="PROSITE" id="PS50048">
    <property type="entry name" value="ZN2_CY6_FUNGAL_2"/>
    <property type="match status" value="1"/>
</dbReference>
<evidence type="ECO:0000256" key="2">
    <source>
        <dbReference type="ARBA" id="ARBA00023242"/>
    </source>
</evidence>
<dbReference type="SUPFAM" id="SSF57701">
    <property type="entry name" value="Zn2/Cys6 DNA-binding domain"/>
    <property type="match status" value="1"/>
</dbReference>
<comment type="subcellular location">
    <subcellularLocation>
        <location evidence="1">Nucleus</location>
    </subcellularLocation>
</comment>
<evidence type="ECO:0000259" key="4">
    <source>
        <dbReference type="PROSITE" id="PS50048"/>
    </source>
</evidence>
<evidence type="ECO:0000313" key="5">
    <source>
        <dbReference type="EMBL" id="KAL3422969.1"/>
    </source>
</evidence>
<comment type="caution">
    <text evidence="5">The sequence shown here is derived from an EMBL/GenBank/DDBJ whole genome shotgun (WGS) entry which is preliminary data.</text>
</comment>
<keyword evidence="6" id="KW-1185">Reference proteome</keyword>
<feature type="region of interest" description="Disordered" evidence="3">
    <location>
        <begin position="73"/>
        <end position="109"/>
    </location>
</feature>
<dbReference type="PANTHER" id="PTHR37534:SF7">
    <property type="entry name" value="TRANSCRIPTIONAL ACTIVATOR PROTEIN UGA3"/>
    <property type="match status" value="1"/>
</dbReference>
<accession>A0ABR4PI50</accession>
<dbReference type="InterPro" id="IPR021858">
    <property type="entry name" value="Fun_TF"/>
</dbReference>
<sequence length="277" mass="31177">MFGVLRSSGSERPTRRSHKKSRNGCITCKERKLKCDEVKPVCGNCLRRFTTIEICDYGFGATFRKHGAVLHVPSKQGRRRASTGARDAGPLPDLRAGSRDPGSPRTTLPVTLRGEVLDPFRTHPASQIEGVNALMKYYLSRAVYKNFPWQPPSPTNPTMTYYVPLILEDEVLFHAILQLAARGLEGENKPTSQRRSTELMYESLRLLRLRIDSAVVEQTISDQTISTVAILAAIEHEKGNMTRLRMHMNGLKRMIRLRGGLQSIRQSSPMVANSVFW</sequence>
<evidence type="ECO:0000313" key="6">
    <source>
        <dbReference type="Proteomes" id="UP001629113"/>
    </source>
</evidence>
<dbReference type="EMBL" id="JBFCZG010000004">
    <property type="protein sequence ID" value="KAL3422969.1"/>
    <property type="molecule type" value="Genomic_DNA"/>
</dbReference>
<dbReference type="SMART" id="SM00066">
    <property type="entry name" value="GAL4"/>
    <property type="match status" value="1"/>
</dbReference>
<dbReference type="Pfam" id="PF11951">
    <property type="entry name" value="Fungal_trans_2"/>
    <property type="match status" value="1"/>
</dbReference>
<dbReference type="InterPro" id="IPR036864">
    <property type="entry name" value="Zn2-C6_fun-type_DNA-bd_sf"/>
</dbReference>
<protein>
    <recommendedName>
        <fullName evidence="4">Zn(2)-C6 fungal-type domain-containing protein</fullName>
    </recommendedName>
</protein>
<evidence type="ECO:0000256" key="3">
    <source>
        <dbReference type="SAM" id="MobiDB-lite"/>
    </source>
</evidence>
<dbReference type="PANTHER" id="PTHR37534">
    <property type="entry name" value="TRANSCRIPTIONAL ACTIVATOR PROTEIN UGA3"/>
    <property type="match status" value="1"/>
</dbReference>
<dbReference type="CDD" id="cd00067">
    <property type="entry name" value="GAL4"/>
    <property type="match status" value="1"/>
</dbReference>
<evidence type="ECO:0000256" key="1">
    <source>
        <dbReference type="ARBA" id="ARBA00004123"/>
    </source>
</evidence>
<feature type="region of interest" description="Disordered" evidence="3">
    <location>
        <begin position="1"/>
        <end position="23"/>
    </location>
</feature>
<gene>
    <name evidence="5" type="ORF">PVAG01_04716</name>
</gene>
<organism evidence="5 6">
    <name type="scientific">Phlyctema vagabunda</name>
    <dbReference type="NCBI Taxonomy" id="108571"/>
    <lineage>
        <taxon>Eukaryota</taxon>
        <taxon>Fungi</taxon>
        <taxon>Dikarya</taxon>
        <taxon>Ascomycota</taxon>
        <taxon>Pezizomycotina</taxon>
        <taxon>Leotiomycetes</taxon>
        <taxon>Helotiales</taxon>
        <taxon>Dermateaceae</taxon>
        <taxon>Phlyctema</taxon>
    </lineage>
</organism>
<dbReference type="Proteomes" id="UP001629113">
    <property type="component" value="Unassembled WGS sequence"/>
</dbReference>
<keyword evidence="2" id="KW-0539">Nucleus</keyword>
<reference evidence="5 6" key="1">
    <citation type="submission" date="2024-06" db="EMBL/GenBank/DDBJ databases">
        <title>Complete genome of Phlyctema vagabunda strain 19-DSS-EL-015.</title>
        <authorList>
            <person name="Fiorenzani C."/>
        </authorList>
    </citation>
    <scope>NUCLEOTIDE SEQUENCE [LARGE SCALE GENOMIC DNA]</scope>
    <source>
        <strain evidence="5 6">19-DSS-EL-015</strain>
    </source>
</reference>
<name>A0ABR4PI50_9HELO</name>
<dbReference type="Pfam" id="PF00172">
    <property type="entry name" value="Zn_clus"/>
    <property type="match status" value="1"/>
</dbReference>
<dbReference type="InterPro" id="IPR001138">
    <property type="entry name" value="Zn2Cys6_DnaBD"/>
</dbReference>
<dbReference type="Gene3D" id="4.10.240.10">
    <property type="entry name" value="Zn(2)-C6 fungal-type DNA-binding domain"/>
    <property type="match status" value="1"/>
</dbReference>
<proteinExistence type="predicted"/>
<feature type="domain" description="Zn(2)-C6 fungal-type" evidence="4">
    <location>
        <begin position="24"/>
        <end position="57"/>
    </location>
</feature>